<accession>A0A170PPA9</accession>
<dbReference type="EMBL" id="CZQE01000233">
    <property type="protein sequence ID" value="CUS45276.1"/>
    <property type="molecule type" value="Genomic_DNA"/>
</dbReference>
<dbReference type="AlphaFoldDB" id="A0A170PPA9"/>
<sequence>MNPARSWTIHAGFGALVDEMEALFARLARGPLVAGGRHFAIALLDGDLRLLAQNRSDPHMLFVPREAGRHLLDYFAYDIAPGDIFLLGDPHRAGTGWHEVSIALPVIEQDILRYLCVLHFAVSDLGGELPGQWQPFATDIWQERLIVTPLRLSRAGRDVADVARLLGVNSRAAHTLSHDLAAARSVATEMECRLRGLLVEHGWPLLNTAAAFGRDYASRRISEQLRAILPLAGGKGSATFPGGDRVSVTLRWNGERIAASAHSATRQGDDSHHATPSLSKASMLLPLLAGTLDDVPLNDAVLEAIDIHLPAGSRLLPDADRACSLGRFAVAGPLAAAVTDALRDAGAPARLTPDPGSGMAPGLVVHAPVGSASAIDPLSLSLGFAPGAGGLPLGWSAAPLVSAEEVEQRHRLVLRYRKWAADAMHVAVQNSGVDAELTLVALQPCASLQREGDARQGMMAAEAYPAGAVLSLTFQG</sequence>
<proteinExistence type="predicted"/>
<dbReference type="EC" id="3.5.2.14" evidence="2"/>
<protein>
    <submittedName>
        <fullName evidence="2">N-methylhydantoinase B</fullName>
        <ecNumber evidence="2">3.5.2.14</ecNumber>
    </submittedName>
</protein>
<name>A0A170PPA9_9ZZZZ</name>
<reference evidence="2" key="1">
    <citation type="submission" date="2015-10" db="EMBL/GenBank/DDBJ databases">
        <authorList>
            <person name="Gilbert D.G."/>
        </authorList>
    </citation>
    <scope>NUCLEOTIDE SEQUENCE</scope>
</reference>
<evidence type="ECO:0000259" key="1">
    <source>
        <dbReference type="Pfam" id="PF02538"/>
    </source>
</evidence>
<dbReference type="GO" id="GO:0047423">
    <property type="term" value="F:N-methylhydantoinase (ATP-hydrolyzing) activity"/>
    <property type="evidence" value="ECO:0007669"/>
    <property type="project" value="UniProtKB-EC"/>
</dbReference>
<gene>
    <name evidence="2" type="ORF">MGWOODY_Smn2272</name>
</gene>
<keyword evidence="2" id="KW-0378">Hydrolase</keyword>
<feature type="domain" description="Hydantoinase B/oxoprolinase" evidence="1">
    <location>
        <begin position="9"/>
        <end position="358"/>
    </location>
</feature>
<organism evidence="2">
    <name type="scientific">hydrothermal vent metagenome</name>
    <dbReference type="NCBI Taxonomy" id="652676"/>
    <lineage>
        <taxon>unclassified sequences</taxon>
        <taxon>metagenomes</taxon>
        <taxon>ecological metagenomes</taxon>
    </lineage>
</organism>
<dbReference type="Pfam" id="PF02538">
    <property type="entry name" value="Hydantoinase_B"/>
    <property type="match status" value="1"/>
</dbReference>
<dbReference type="InterPro" id="IPR003692">
    <property type="entry name" value="Hydantoinase_B"/>
</dbReference>
<evidence type="ECO:0000313" key="2">
    <source>
        <dbReference type="EMBL" id="CUS45276.1"/>
    </source>
</evidence>